<accession>I1E006</accession>
<evidence type="ECO:0000256" key="2">
    <source>
        <dbReference type="PROSITE-ProRule" id="PRU01091"/>
    </source>
</evidence>
<dbReference type="SMART" id="SM00862">
    <property type="entry name" value="Trans_reg_C"/>
    <property type="match status" value="1"/>
</dbReference>
<dbReference type="CDD" id="cd00383">
    <property type="entry name" value="trans_reg_C"/>
    <property type="match status" value="1"/>
</dbReference>
<dbReference type="Gene3D" id="2.120.10.30">
    <property type="entry name" value="TolB, C-terminal domain"/>
    <property type="match status" value="1"/>
</dbReference>
<dbReference type="EMBL" id="BAFK01000015">
    <property type="protein sequence ID" value="GAB59634.1"/>
    <property type="molecule type" value="Genomic_DNA"/>
</dbReference>
<dbReference type="InterPro" id="IPR001867">
    <property type="entry name" value="OmpR/PhoB-type_DNA-bd"/>
</dbReference>
<dbReference type="InterPro" id="IPR011042">
    <property type="entry name" value="6-blade_b-propeller_TolB-like"/>
</dbReference>
<dbReference type="GO" id="GO:0006355">
    <property type="term" value="P:regulation of DNA-templated transcription"/>
    <property type="evidence" value="ECO:0007669"/>
    <property type="project" value="InterPro"/>
</dbReference>
<dbReference type="Gene3D" id="1.10.10.10">
    <property type="entry name" value="Winged helix-like DNA-binding domain superfamily/Winged helix DNA-binding domain"/>
    <property type="match status" value="1"/>
</dbReference>
<gene>
    <name evidence="5" type="primary">cadC</name>
    <name evidence="5" type="ORF">RNAN_2640</name>
</gene>
<comment type="caution">
    <text evidence="5">The sequence shown here is derived from an EMBL/GenBank/DDBJ whole genome shotgun (WGS) entry which is preliminary data.</text>
</comment>
<feature type="domain" description="OmpR/PhoB-type" evidence="4">
    <location>
        <begin position="1"/>
        <end position="100"/>
    </location>
</feature>
<keyword evidence="1 2" id="KW-0238">DNA-binding</keyword>
<dbReference type="Proteomes" id="UP000004374">
    <property type="component" value="Unassembled WGS sequence"/>
</dbReference>
<evidence type="ECO:0000313" key="5">
    <source>
        <dbReference type="EMBL" id="GAB59634.1"/>
    </source>
</evidence>
<keyword evidence="3" id="KW-1133">Transmembrane helix</keyword>
<sequence length="692" mass="79311">MKMVDLGEFRVNIQQRLLYRQQEELAAEPKVIEVLCYLIEHPDRFVSLQELHQQVWHGRVVTDTAVRRTISKLRTLLGDNDNEQPKYIRSQMKRGYQLVCPAVQSSDNMAIQPLDNRAVSSAKPRLFKLSWVKQLVLGCLASAVVLVTALLWFASPVQLHTHLMQVELDIPGQKASLAVSPDSRYQAFVGRISSGDNWQLYLYDRHKGQLSKVDTPVPHVRFVDFVADGSALAYVGFRQDVAELYIQPLADLSAAPRQYIMAGLPILAGPMALPDNQLLIAAGKSYNGNIHYYQLDIESGSYSQFSYSSAAAVQDAYARLSPDKQHLALIRANIAERKLYLQLYRLADKELVKEHKLSDQLLDMRLSWLAKDALLLKQQQQFLWFNINTGQLERVAASAEHIKEFVTDKSGYFAAIYRKPAEQQLYQTPWPYTDGFSQHLQMHAQVQFVQYSHDQAFYWLTEQLGHYYQLSRFYRDSGKKQLVMQSEAPFVLLDQAAAHLLLLKRLNRLELMDTRSGDLVHLSLSTQQIDQGVFSDDGRYVYFAAASGGNWQIVQYDIELATQRVILNDYRVLQPYKAGFIAAAVDGSVWLLDQSMQRVTKLYQGIHYDLHYQLALRGDNLNILHRNLMSDWELVSINLNSGQHWQRKLAYSEFSPQFSLDKSGNELLFFKPKIDNDQIVSFGYNFGYNSLF</sequence>
<evidence type="ECO:0000313" key="6">
    <source>
        <dbReference type="Proteomes" id="UP000004374"/>
    </source>
</evidence>
<organism evidence="5 6">
    <name type="scientific">Rheinheimera nanhaiensis E407-8</name>
    <dbReference type="NCBI Taxonomy" id="562729"/>
    <lineage>
        <taxon>Bacteria</taxon>
        <taxon>Pseudomonadati</taxon>
        <taxon>Pseudomonadota</taxon>
        <taxon>Gammaproteobacteria</taxon>
        <taxon>Chromatiales</taxon>
        <taxon>Chromatiaceae</taxon>
        <taxon>Rheinheimera</taxon>
    </lineage>
</organism>
<dbReference type="SUPFAM" id="SSF69304">
    <property type="entry name" value="Tricorn protease N-terminal domain"/>
    <property type="match status" value="1"/>
</dbReference>
<protein>
    <submittedName>
        <fullName evidence="5">Transcriptional activator of cad operon</fullName>
    </submittedName>
</protein>
<dbReference type="PANTHER" id="PTHR36842">
    <property type="entry name" value="PROTEIN TOLB HOMOLOG"/>
    <property type="match status" value="1"/>
</dbReference>
<keyword evidence="3" id="KW-0812">Transmembrane</keyword>
<dbReference type="InterPro" id="IPR036388">
    <property type="entry name" value="WH-like_DNA-bd_sf"/>
</dbReference>
<dbReference type="PROSITE" id="PS51755">
    <property type="entry name" value="OMPR_PHOB"/>
    <property type="match status" value="1"/>
</dbReference>
<dbReference type="InterPro" id="IPR016032">
    <property type="entry name" value="Sig_transdc_resp-reg_C-effctor"/>
</dbReference>
<dbReference type="SUPFAM" id="SSF46894">
    <property type="entry name" value="C-terminal effector domain of the bipartite response regulators"/>
    <property type="match status" value="1"/>
</dbReference>
<feature type="transmembrane region" description="Helical" evidence="3">
    <location>
        <begin position="135"/>
        <end position="154"/>
    </location>
</feature>
<dbReference type="STRING" id="562729.RNAN_2640"/>
<proteinExistence type="predicted"/>
<keyword evidence="6" id="KW-1185">Reference proteome</keyword>
<dbReference type="GO" id="GO:0000160">
    <property type="term" value="P:phosphorelay signal transduction system"/>
    <property type="evidence" value="ECO:0007669"/>
    <property type="project" value="InterPro"/>
</dbReference>
<dbReference type="SUPFAM" id="SSF82171">
    <property type="entry name" value="DPP6 N-terminal domain-like"/>
    <property type="match status" value="1"/>
</dbReference>
<name>I1E006_9GAMM</name>
<dbReference type="AlphaFoldDB" id="I1E006"/>
<evidence type="ECO:0000256" key="3">
    <source>
        <dbReference type="SAM" id="Phobius"/>
    </source>
</evidence>
<evidence type="ECO:0000259" key="4">
    <source>
        <dbReference type="PROSITE" id="PS51755"/>
    </source>
</evidence>
<dbReference type="OrthoDB" id="5900874at2"/>
<dbReference type="GO" id="GO:0003677">
    <property type="term" value="F:DNA binding"/>
    <property type="evidence" value="ECO:0007669"/>
    <property type="project" value="UniProtKB-UniRule"/>
</dbReference>
<feature type="DNA-binding region" description="OmpR/PhoB-type" evidence="2">
    <location>
        <begin position="1"/>
        <end position="100"/>
    </location>
</feature>
<dbReference type="Pfam" id="PF00486">
    <property type="entry name" value="Trans_reg_C"/>
    <property type="match status" value="1"/>
</dbReference>
<reference evidence="5 6" key="1">
    <citation type="journal article" date="2012" name="J. Bacteriol.">
        <title>Genome Sequence of the Protease-Producing Bacterium Rheinheimera nanhaiensis E407-8T, Isolated from Deep-Sea Sediment of the South China Sea.</title>
        <authorList>
            <person name="Zhang X.-Y."/>
            <person name="Zhang Y.-J."/>
            <person name="Qin Q.-L."/>
            <person name="Xie B.-B."/>
            <person name="Chen X.-L."/>
            <person name="Zhou B.-C."/>
            <person name="Zhang Y.-Z."/>
        </authorList>
    </citation>
    <scope>NUCLEOTIDE SEQUENCE [LARGE SCALE GENOMIC DNA]</scope>
    <source>
        <strain evidence="5 6">E407-8</strain>
    </source>
</reference>
<evidence type="ECO:0000256" key="1">
    <source>
        <dbReference type="ARBA" id="ARBA00023125"/>
    </source>
</evidence>
<keyword evidence="3" id="KW-0472">Membrane</keyword>